<dbReference type="Pfam" id="PF00196">
    <property type="entry name" value="GerE"/>
    <property type="match status" value="1"/>
</dbReference>
<dbReference type="GO" id="GO:0006355">
    <property type="term" value="P:regulation of DNA-templated transcription"/>
    <property type="evidence" value="ECO:0007669"/>
    <property type="project" value="InterPro"/>
</dbReference>
<evidence type="ECO:0000259" key="2">
    <source>
        <dbReference type="PROSITE" id="PS50110"/>
    </source>
</evidence>
<sequence length="216" mass="23178">MTVRGRRILVVEDEPLMSSLLVEMLCSVGFEVASAMNVVEARQQVESFDPDAVLLDISLGAGPSGLDLGYVLSRSRPDIALIFLTKHPDGGSSGLQVSDLPPGCGFLRKDMVRDTQYLLDAIDAVLADRGTEVHLSGEGSDAFLPLTSKQHEVLRLMALGYTNAAIARLTNAAESSVERWAAGIFKALGIDTKGDINPRVEAVRRFISSAGLPERP</sequence>
<dbReference type="CDD" id="cd00156">
    <property type="entry name" value="REC"/>
    <property type="match status" value="1"/>
</dbReference>
<accession>A0A6J7K182</accession>
<feature type="domain" description="Response regulatory" evidence="2">
    <location>
        <begin position="7"/>
        <end position="124"/>
    </location>
</feature>
<dbReference type="InterPro" id="IPR000792">
    <property type="entry name" value="Tscrpt_reg_LuxR_C"/>
</dbReference>
<dbReference type="PROSITE" id="PS50110">
    <property type="entry name" value="RESPONSE_REGULATORY"/>
    <property type="match status" value="1"/>
</dbReference>
<dbReference type="SUPFAM" id="SSF52172">
    <property type="entry name" value="CheY-like"/>
    <property type="match status" value="1"/>
</dbReference>
<organism evidence="3">
    <name type="scientific">freshwater metagenome</name>
    <dbReference type="NCBI Taxonomy" id="449393"/>
    <lineage>
        <taxon>unclassified sequences</taxon>
        <taxon>metagenomes</taxon>
        <taxon>ecological metagenomes</taxon>
    </lineage>
</organism>
<evidence type="ECO:0000256" key="1">
    <source>
        <dbReference type="ARBA" id="ARBA00023125"/>
    </source>
</evidence>
<dbReference type="Gene3D" id="3.40.50.2300">
    <property type="match status" value="1"/>
</dbReference>
<dbReference type="SMART" id="SM00421">
    <property type="entry name" value="HTH_LUXR"/>
    <property type="match status" value="1"/>
</dbReference>
<proteinExistence type="predicted"/>
<dbReference type="Gene3D" id="1.10.10.10">
    <property type="entry name" value="Winged helix-like DNA-binding domain superfamily/Winged helix DNA-binding domain"/>
    <property type="match status" value="1"/>
</dbReference>
<dbReference type="PANTHER" id="PTHR43214">
    <property type="entry name" value="TWO-COMPONENT RESPONSE REGULATOR"/>
    <property type="match status" value="1"/>
</dbReference>
<dbReference type="InterPro" id="IPR039420">
    <property type="entry name" value="WalR-like"/>
</dbReference>
<dbReference type="SUPFAM" id="SSF46894">
    <property type="entry name" value="C-terminal effector domain of the bipartite response regulators"/>
    <property type="match status" value="1"/>
</dbReference>
<dbReference type="PANTHER" id="PTHR43214:SF44">
    <property type="entry name" value="TWO-COMPONENT RESPONSE REGULATOR"/>
    <property type="match status" value="1"/>
</dbReference>
<dbReference type="InterPro" id="IPR016032">
    <property type="entry name" value="Sig_transdc_resp-reg_C-effctor"/>
</dbReference>
<dbReference type="SMART" id="SM00448">
    <property type="entry name" value="REC"/>
    <property type="match status" value="1"/>
</dbReference>
<dbReference type="AlphaFoldDB" id="A0A6J7K182"/>
<keyword evidence="1" id="KW-0238">DNA-binding</keyword>
<gene>
    <name evidence="3" type="ORF">UFOPK3772_01407</name>
</gene>
<dbReference type="InterPro" id="IPR036388">
    <property type="entry name" value="WH-like_DNA-bd_sf"/>
</dbReference>
<evidence type="ECO:0000313" key="3">
    <source>
        <dbReference type="EMBL" id="CAB4948907.1"/>
    </source>
</evidence>
<dbReference type="Pfam" id="PF00072">
    <property type="entry name" value="Response_reg"/>
    <property type="match status" value="1"/>
</dbReference>
<dbReference type="InterPro" id="IPR011006">
    <property type="entry name" value="CheY-like_superfamily"/>
</dbReference>
<dbReference type="InterPro" id="IPR001789">
    <property type="entry name" value="Sig_transdc_resp-reg_receiver"/>
</dbReference>
<protein>
    <submittedName>
        <fullName evidence="3">Unannotated protein</fullName>
    </submittedName>
</protein>
<dbReference type="GO" id="GO:0003677">
    <property type="term" value="F:DNA binding"/>
    <property type="evidence" value="ECO:0007669"/>
    <property type="project" value="UniProtKB-KW"/>
</dbReference>
<reference evidence="3" key="1">
    <citation type="submission" date="2020-05" db="EMBL/GenBank/DDBJ databases">
        <authorList>
            <person name="Chiriac C."/>
            <person name="Salcher M."/>
            <person name="Ghai R."/>
            <person name="Kavagutti S V."/>
        </authorList>
    </citation>
    <scope>NUCLEOTIDE SEQUENCE</scope>
</reference>
<dbReference type="GO" id="GO:0000160">
    <property type="term" value="P:phosphorelay signal transduction system"/>
    <property type="evidence" value="ECO:0007669"/>
    <property type="project" value="InterPro"/>
</dbReference>
<dbReference type="EMBL" id="CAFBNE010000039">
    <property type="protein sequence ID" value="CAB4948907.1"/>
    <property type="molecule type" value="Genomic_DNA"/>
</dbReference>
<name>A0A6J7K182_9ZZZZ</name>